<dbReference type="PIRSF" id="PIRSF000495">
    <property type="entry name" value="Amidotransf_hisH"/>
    <property type="match status" value="1"/>
</dbReference>
<dbReference type="EC" id="4.3.2.10" evidence="10"/>
<accession>A0A4R6Q5M0</accession>
<dbReference type="PANTHER" id="PTHR42701:SF1">
    <property type="entry name" value="IMIDAZOLE GLYCEROL PHOSPHATE SYNTHASE SUBUNIT HISH"/>
    <property type="match status" value="1"/>
</dbReference>
<keyword evidence="3 10" id="KW-0028">Amino-acid biosynthesis</keyword>
<keyword evidence="7 10" id="KW-0456">Lyase</keyword>
<comment type="catalytic activity">
    <reaction evidence="8 10">
        <text>5-[(5-phospho-1-deoxy-D-ribulos-1-ylimino)methylamino]-1-(5-phospho-beta-D-ribosyl)imidazole-4-carboxamide + L-glutamine = D-erythro-1-(imidazol-4-yl)glycerol 3-phosphate + 5-amino-1-(5-phospho-beta-D-ribosyl)imidazole-4-carboxamide + L-glutamate + H(+)</text>
        <dbReference type="Rhea" id="RHEA:24793"/>
        <dbReference type="ChEBI" id="CHEBI:15378"/>
        <dbReference type="ChEBI" id="CHEBI:29985"/>
        <dbReference type="ChEBI" id="CHEBI:58278"/>
        <dbReference type="ChEBI" id="CHEBI:58359"/>
        <dbReference type="ChEBI" id="CHEBI:58475"/>
        <dbReference type="ChEBI" id="CHEBI:58525"/>
        <dbReference type="EC" id="4.3.2.10"/>
    </reaction>
</comment>
<evidence type="ECO:0000256" key="6">
    <source>
        <dbReference type="ARBA" id="ARBA00023102"/>
    </source>
</evidence>
<dbReference type="InterPro" id="IPR017926">
    <property type="entry name" value="GATASE"/>
</dbReference>
<dbReference type="GO" id="GO:0004359">
    <property type="term" value="F:glutaminase activity"/>
    <property type="evidence" value="ECO:0007669"/>
    <property type="project" value="UniProtKB-EC"/>
</dbReference>
<evidence type="ECO:0000313" key="13">
    <source>
        <dbReference type="EMBL" id="TDP57325.1"/>
    </source>
</evidence>
<keyword evidence="5 10" id="KW-0315">Glutamine amidotransferase</keyword>
<keyword evidence="4 10" id="KW-0378">Hydrolase</keyword>
<evidence type="ECO:0000256" key="1">
    <source>
        <dbReference type="ARBA" id="ARBA00005091"/>
    </source>
</evidence>
<evidence type="ECO:0000256" key="2">
    <source>
        <dbReference type="ARBA" id="ARBA00011152"/>
    </source>
</evidence>
<dbReference type="Gene3D" id="3.40.50.880">
    <property type="match status" value="1"/>
</dbReference>
<evidence type="ECO:0000259" key="12">
    <source>
        <dbReference type="Pfam" id="PF00117"/>
    </source>
</evidence>
<dbReference type="GO" id="GO:0000107">
    <property type="term" value="F:imidazoleglycerol-phosphate synthase activity"/>
    <property type="evidence" value="ECO:0007669"/>
    <property type="project" value="UniProtKB-UniRule"/>
</dbReference>
<evidence type="ECO:0000256" key="4">
    <source>
        <dbReference type="ARBA" id="ARBA00022801"/>
    </source>
</evidence>
<comment type="caution">
    <text evidence="13">The sequence shown here is derived from an EMBL/GenBank/DDBJ whole genome shotgun (WGS) entry which is preliminary data.</text>
</comment>
<dbReference type="HAMAP" id="MF_00278">
    <property type="entry name" value="HisH"/>
    <property type="match status" value="1"/>
</dbReference>
<dbReference type="RefSeq" id="WP_133528293.1">
    <property type="nucleotide sequence ID" value="NZ_SNXO01000013.1"/>
</dbReference>
<feature type="active site" description="Nucleophile" evidence="10 11">
    <location>
        <position position="79"/>
    </location>
</feature>
<dbReference type="PANTHER" id="PTHR42701">
    <property type="entry name" value="IMIDAZOLE GLYCEROL PHOSPHATE SYNTHASE SUBUNIT HISH"/>
    <property type="match status" value="1"/>
</dbReference>
<dbReference type="GO" id="GO:0005737">
    <property type="term" value="C:cytoplasm"/>
    <property type="evidence" value="ECO:0007669"/>
    <property type="project" value="UniProtKB-SubCell"/>
</dbReference>
<proteinExistence type="inferred from homology"/>
<keyword evidence="10" id="KW-0963">Cytoplasm</keyword>
<feature type="domain" description="Glutamine amidotransferase" evidence="12">
    <location>
        <begin position="4"/>
        <end position="240"/>
    </location>
</feature>
<comment type="catalytic activity">
    <reaction evidence="9 10">
        <text>L-glutamine + H2O = L-glutamate + NH4(+)</text>
        <dbReference type="Rhea" id="RHEA:15889"/>
        <dbReference type="ChEBI" id="CHEBI:15377"/>
        <dbReference type="ChEBI" id="CHEBI:28938"/>
        <dbReference type="ChEBI" id="CHEBI:29985"/>
        <dbReference type="ChEBI" id="CHEBI:58359"/>
        <dbReference type="EC" id="3.5.1.2"/>
    </reaction>
</comment>
<dbReference type="InterPro" id="IPR010139">
    <property type="entry name" value="Imidazole-glycPsynth_HisH"/>
</dbReference>
<name>A0A4R6Q5M0_9FIRM</name>
<evidence type="ECO:0000313" key="14">
    <source>
        <dbReference type="Proteomes" id="UP000295500"/>
    </source>
</evidence>
<organism evidence="13 14">
    <name type="scientific">Aminicella lysinilytica</name>
    <dbReference type="NCBI Taxonomy" id="433323"/>
    <lineage>
        <taxon>Bacteria</taxon>
        <taxon>Bacillati</taxon>
        <taxon>Bacillota</taxon>
        <taxon>Clostridia</taxon>
        <taxon>Peptostreptococcales</taxon>
        <taxon>Anaerovoracaceae</taxon>
        <taxon>Aminicella</taxon>
    </lineage>
</organism>
<dbReference type="EC" id="3.5.1.2" evidence="10"/>
<comment type="subcellular location">
    <subcellularLocation>
        <location evidence="10">Cytoplasm</location>
    </subcellularLocation>
</comment>
<dbReference type="PROSITE" id="PS51273">
    <property type="entry name" value="GATASE_TYPE_1"/>
    <property type="match status" value="1"/>
</dbReference>
<evidence type="ECO:0000256" key="5">
    <source>
        <dbReference type="ARBA" id="ARBA00022962"/>
    </source>
</evidence>
<dbReference type="EMBL" id="SNXO01000013">
    <property type="protein sequence ID" value="TDP57325.1"/>
    <property type="molecule type" value="Genomic_DNA"/>
</dbReference>
<dbReference type="NCBIfam" id="TIGR01855">
    <property type="entry name" value="IMP_synth_hisH"/>
    <property type="match status" value="1"/>
</dbReference>
<dbReference type="OrthoDB" id="9807137at2"/>
<dbReference type="CDD" id="cd01748">
    <property type="entry name" value="GATase1_IGP_Synthase"/>
    <property type="match status" value="1"/>
</dbReference>
<evidence type="ECO:0000256" key="8">
    <source>
        <dbReference type="ARBA" id="ARBA00047838"/>
    </source>
</evidence>
<protein>
    <recommendedName>
        <fullName evidence="10">Imidazole glycerol phosphate synthase subunit HisH</fullName>
        <ecNumber evidence="10">4.3.2.10</ecNumber>
    </recommendedName>
    <alternativeName>
        <fullName evidence="10">IGP synthase glutaminase subunit</fullName>
        <ecNumber evidence="10">3.5.1.2</ecNumber>
    </alternativeName>
    <alternativeName>
        <fullName evidence="10">IGP synthase subunit HisH</fullName>
    </alternativeName>
    <alternativeName>
        <fullName evidence="10">ImGP synthase subunit HisH</fullName>
        <shortName evidence="10">IGPS subunit HisH</shortName>
    </alternativeName>
</protein>
<reference evidence="13 14" key="1">
    <citation type="submission" date="2019-03" db="EMBL/GenBank/DDBJ databases">
        <title>Genomic Encyclopedia of Type Strains, Phase IV (KMG-IV): sequencing the most valuable type-strain genomes for metagenomic binning, comparative biology and taxonomic classification.</title>
        <authorList>
            <person name="Goeker M."/>
        </authorList>
    </citation>
    <scope>NUCLEOTIDE SEQUENCE [LARGE SCALE GENOMIC DNA]</scope>
    <source>
        <strain evidence="13 14">DSM 28287</strain>
    </source>
</reference>
<comment type="subunit">
    <text evidence="2 10">Heterodimer of HisH and HisF.</text>
</comment>
<dbReference type="GO" id="GO:0016829">
    <property type="term" value="F:lyase activity"/>
    <property type="evidence" value="ECO:0007669"/>
    <property type="project" value="UniProtKB-KW"/>
</dbReference>
<evidence type="ECO:0000256" key="3">
    <source>
        <dbReference type="ARBA" id="ARBA00022605"/>
    </source>
</evidence>
<keyword evidence="14" id="KW-1185">Reference proteome</keyword>
<keyword evidence="6 10" id="KW-0368">Histidine biosynthesis</keyword>
<dbReference type="Pfam" id="PF00117">
    <property type="entry name" value="GATase"/>
    <property type="match status" value="1"/>
</dbReference>
<evidence type="ECO:0000256" key="11">
    <source>
        <dbReference type="PIRSR" id="PIRSR000495-1"/>
    </source>
</evidence>
<evidence type="ECO:0000256" key="10">
    <source>
        <dbReference type="HAMAP-Rule" id="MF_00278"/>
    </source>
</evidence>
<feature type="active site" evidence="10 11">
    <location>
        <position position="227"/>
    </location>
</feature>
<evidence type="ECO:0000256" key="9">
    <source>
        <dbReference type="ARBA" id="ARBA00049534"/>
    </source>
</evidence>
<gene>
    <name evidence="10" type="primary">hisH</name>
    <name evidence="13" type="ORF">EV211_11349</name>
</gene>
<feature type="active site" evidence="10 11">
    <location>
        <position position="225"/>
    </location>
</feature>
<dbReference type="InterPro" id="IPR029062">
    <property type="entry name" value="Class_I_gatase-like"/>
</dbReference>
<dbReference type="SUPFAM" id="SSF52317">
    <property type="entry name" value="Class I glutamine amidotransferase-like"/>
    <property type="match status" value="1"/>
</dbReference>
<dbReference type="UniPathway" id="UPA00031">
    <property type="reaction ID" value="UER00010"/>
</dbReference>
<sequence length="245" mass="26199">MIAIIDYGVGNIFSLRSSFARIGADVKLTGDPAEIRAADKLILPGVGAFGDAADKLRESGLGDVVVDEARRGKALMGICLGMQLLFDESYEYGRHRGLGLIEGRVVTMDPAATQPETGQAAETDTPAAETQAAETDTLAAETQAACTHTVPAGLKVPHIGWNALHFPESRPKSKIFDKIDQGDFVYFVHTYHAIDCDASVIATTDYGIQLTAAVARGNVYGLQFHPEKSGDVGMKILKAFVEMEV</sequence>
<evidence type="ECO:0000256" key="7">
    <source>
        <dbReference type="ARBA" id="ARBA00023239"/>
    </source>
</evidence>
<dbReference type="AlphaFoldDB" id="A0A4R6Q5M0"/>
<comment type="pathway">
    <text evidence="1 10">Amino-acid biosynthesis; L-histidine biosynthesis; L-histidine from 5-phospho-alpha-D-ribose 1-diphosphate: step 5/9.</text>
</comment>
<dbReference type="GO" id="GO:0000105">
    <property type="term" value="P:L-histidine biosynthetic process"/>
    <property type="evidence" value="ECO:0007669"/>
    <property type="project" value="UniProtKB-UniRule"/>
</dbReference>
<dbReference type="Proteomes" id="UP000295500">
    <property type="component" value="Unassembled WGS sequence"/>
</dbReference>
<comment type="function">
    <text evidence="10">IGPS catalyzes the conversion of PRFAR and glutamine to IGP, AICAR and glutamate. The HisH subunit catalyzes the hydrolysis of glutamine to glutamate and ammonia as part of the synthesis of IGP and AICAR. The resulting ammonia molecule is channeled to the active site of HisF.</text>
</comment>